<comment type="caution">
    <text evidence="1">The sequence shown here is derived from an EMBL/GenBank/DDBJ whole genome shotgun (WGS) entry which is preliminary data.</text>
</comment>
<name>A0A834X073_9FABA</name>
<dbReference type="AlphaFoldDB" id="A0A834X073"/>
<sequence length="44" mass="4827">MVVNSYPTLGGLGVYIEVLERVKVAVIEVLGARNYQKVYSVIGE</sequence>
<proteinExistence type="predicted"/>
<dbReference type="Proteomes" id="UP000634136">
    <property type="component" value="Unassembled WGS sequence"/>
</dbReference>
<organism evidence="1 2">
    <name type="scientific">Senna tora</name>
    <dbReference type="NCBI Taxonomy" id="362788"/>
    <lineage>
        <taxon>Eukaryota</taxon>
        <taxon>Viridiplantae</taxon>
        <taxon>Streptophyta</taxon>
        <taxon>Embryophyta</taxon>
        <taxon>Tracheophyta</taxon>
        <taxon>Spermatophyta</taxon>
        <taxon>Magnoliopsida</taxon>
        <taxon>eudicotyledons</taxon>
        <taxon>Gunneridae</taxon>
        <taxon>Pentapetalae</taxon>
        <taxon>rosids</taxon>
        <taxon>fabids</taxon>
        <taxon>Fabales</taxon>
        <taxon>Fabaceae</taxon>
        <taxon>Caesalpinioideae</taxon>
        <taxon>Cassia clade</taxon>
        <taxon>Senna</taxon>
    </lineage>
</organism>
<reference evidence="1" key="1">
    <citation type="submission" date="2020-09" db="EMBL/GenBank/DDBJ databases">
        <title>Genome-Enabled Discovery of Anthraquinone Biosynthesis in Senna tora.</title>
        <authorList>
            <person name="Kang S.-H."/>
            <person name="Pandey R.P."/>
            <person name="Lee C.-M."/>
            <person name="Sim J.-S."/>
            <person name="Jeong J.-T."/>
            <person name="Choi B.-S."/>
            <person name="Jung M."/>
            <person name="Ginzburg D."/>
            <person name="Zhao K."/>
            <person name="Won S.Y."/>
            <person name="Oh T.-J."/>
            <person name="Yu Y."/>
            <person name="Kim N.-H."/>
            <person name="Lee O.R."/>
            <person name="Lee T.-H."/>
            <person name="Bashyal P."/>
            <person name="Kim T.-S."/>
            <person name="Lee W.-H."/>
            <person name="Kawkins C."/>
            <person name="Kim C.-K."/>
            <person name="Kim J.S."/>
            <person name="Ahn B.O."/>
            <person name="Rhee S.Y."/>
            <person name="Sohng J.K."/>
        </authorList>
    </citation>
    <scope>NUCLEOTIDE SEQUENCE</scope>
    <source>
        <tissue evidence="1">Leaf</tissue>
    </source>
</reference>
<gene>
    <name evidence="1" type="ORF">G2W53_010741</name>
</gene>
<accession>A0A834X073</accession>
<evidence type="ECO:0000313" key="2">
    <source>
        <dbReference type="Proteomes" id="UP000634136"/>
    </source>
</evidence>
<protein>
    <submittedName>
        <fullName evidence="1">Uncharacterized protein</fullName>
    </submittedName>
</protein>
<keyword evidence="2" id="KW-1185">Reference proteome</keyword>
<evidence type="ECO:0000313" key="1">
    <source>
        <dbReference type="EMBL" id="KAF7835882.1"/>
    </source>
</evidence>
<dbReference type="EMBL" id="JAAIUW010000004">
    <property type="protein sequence ID" value="KAF7835882.1"/>
    <property type="molecule type" value="Genomic_DNA"/>
</dbReference>